<protein>
    <recommendedName>
        <fullName evidence="4">Protein-L-isoaspartate O-methyltransferase</fullName>
        <ecNumber evidence="3">2.1.1.77</ecNumber>
    </recommendedName>
    <alternativeName>
        <fullName evidence="11">L-isoaspartyl protein carboxyl methyltransferase</fullName>
    </alternativeName>
    <alternativeName>
        <fullName evidence="9">Protein L-isoaspartyl methyltransferase</fullName>
    </alternativeName>
    <alternativeName>
        <fullName evidence="10">Protein-beta-aspartate methyltransferase</fullName>
    </alternativeName>
</protein>
<comment type="subcellular location">
    <subcellularLocation>
        <location evidence="1">Cytoplasm</location>
    </subcellularLocation>
</comment>
<dbReference type="Pfam" id="PF01135">
    <property type="entry name" value="PCMT"/>
    <property type="match status" value="1"/>
</dbReference>
<evidence type="ECO:0000256" key="9">
    <source>
        <dbReference type="ARBA" id="ARBA00030757"/>
    </source>
</evidence>
<dbReference type="OrthoDB" id="1853779at2"/>
<dbReference type="Proteomes" id="UP000075787">
    <property type="component" value="Unassembled WGS sequence"/>
</dbReference>
<dbReference type="SUPFAM" id="SSF53335">
    <property type="entry name" value="S-adenosyl-L-methionine-dependent methyltransferases"/>
    <property type="match status" value="1"/>
</dbReference>
<dbReference type="GO" id="GO:0032259">
    <property type="term" value="P:methylation"/>
    <property type="evidence" value="ECO:0007669"/>
    <property type="project" value="UniProtKB-KW"/>
</dbReference>
<keyword evidence="6" id="KW-0489">Methyltransferase</keyword>
<accession>A0A162LYL1</accession>
<evidence type="ECO:0000256" key="7">
    <source>
        <dbReference type="ARBA" id="ARBA00022679"/>
    </source>
</evidence>
<evidence type="ECO:0000313" key="14">
    <source>
        <dbReference type="Proteomes" id="UP000075787"/>
    </source>
</evidence>
<reference evidence="13 14" key="1">
    <citation type="submission" date="2015-12" db="EMBL/GenBank/DDBJ databases">
        <title>Genome sequence of Tistrella mobilis MCCC 1A02139.</title>
        <authorList>
            <person name="Lu L."/>
            <person name="Lai Q."/>
            <person name="Shao Z."/>
            <person name="Qian P."/>
        </authorList>
    </citation>
    <scope>NUCLEOTIDE SEQUENCE [LARGE SCALE GENOMIC DNA]</scope>
    <source>
        <strain evidence="13 14">MCCC 1A02139</strain>
    </source>
</reference>
<dbReference type="GO" id="GO:0005737">
    <property type="term" value="C:cytoplasm"/>
    <property type="evidence" value="ECO:0007669"/>
    <property type="project" value="UniProtKB-SubCell"/>
</dbReference>
<evidence type="ECO:0000256" key="4">
    <source>
        <dbReference type="ARBA" id="ARBA00013346"/>
    </source>
</evidence>
<dbReference type="PANTHER" id="PTHR11579">
    <property type="entry name" value="PROTEIN-L-ISOASPARTATE O-METHYLTRANSFERASE"/>
    <property type="match status" value="1"/>
</dbReference>
<comment type="caution">
    <text evidence="13">The sequence shown here is derived from an EMBL/GenBank/DDBJ whole genome shotgun (WGS) entry which is preliminary data.</text>
</comment>
<keyword evidence="8" id="KW-0949">S-adenosyl-L-methionine</keyword>
<dbReference type="PANTHER" id="PTHR11579:SF0">
    <property type="entry name" value="PROTEIN-L-ISOASPARTATE(D-ASPARTATE) O-METHYLTRANSFERASE"/>
    <property type="match status" value="1"/>
</dbReference>
<evidence type="ECO:0000256" key="8">
    <source>
        <dbReference type="ARBA" id="ARBA00022691"/>
    </source>
</evidence>
<evidence type="ECO:0000313" key="13">
    <source>
        <dbReference type="EMBL" id="KYO57584.1"/>
    </source>
</evidence>
<dbReference type="CDD" id="cd02440">
    <property type="entry name" value="AdoMet_MTases"/>
    <property type="match status" value="1"/>
</dbReference>
<dbReference type="GeneID" id="97241614"/>
<dbReference type="Gene3D" id="3.40.50.150">
    <property type="entry name" value="Vaccinia Virus protein VP39"/>
    <property type="match status" value="1"/>
</dbReference>
<evidence type="ECO:0000256" key="1">
    <source>
        <dbReference type="ARBA" id="ARBA00004496"/>
    </source>
</evidence>
<dbReference type="GO" id="GO:0004719">
    <property type="term" value="F:protein-L-isoaspartate (D-aspartate) O-methyltransferase activity"/>
    <property type="evidence" value="ECO:0007669"/>
    <property type="project" value="UniProtKB-EC"/>
</dbReference>
<gene>
    <name evidence="13" type="ORF">AUP44_02220</name>
</gene>
<dbReference type="EC" id="2.1.1.77" evidence="3"/>
<organism evidence="13 14">
    <name type="scientific">Tistrella mobilis</name>
    <dbReference type="NCBI Taxonomy" id="171437"/>
    <lineage>
        <taxon>Bacteria</taxon>
        <taxon>Pseudomonadati</taxon>
        <taxon>Pseudomonadota</taxon>
        <taxon>Alphaproteobacteria</taxon>
        <taxon>Geminicoccales</taxon>
        <taxon>Geminicoccaceae</taxon>
        <taxon>Tistrella</taxon>
    </lineage>
</organism>
<dbReference type="InterPro" id="IPR029063">
    <property type="entry name" value="SAM-dependent_MTases_sf"/>
</dbReference>
<comment type="similarity">
    <text evidence="2">Belongs to the methyltransferase superfamily. L-isoaspartyl/D-aspartyl protein methyltransferase family.</text>
</comment>
<keyword evidence="5" id="KW-0963">Cytoplasm</keyword>
<evidence type="ECO:0000256" key="11">
    <source>
        <dbReference type="ARBA" id="ARBA00031350"/>
    </source>
</evidence>
<keyword evidence="7" id="KW-0808">Transferase</keyword>
<evidence type="ECO:0000256" key="12">
    <source>
        <dbReference type="SAM" id="MobiDB-lite"/>
    </source>
</evidence>
<dbReference type="RefSeq" id="WP_062761402.1">
    <property type="nucleotide sequence ID" value="NZ_CP121045.1"/>
</dbReference>
<dbReference type="AlphaFoldDB" id="A0A162LYL1"/>
<proteinExistence type="inferred from homology"/>
<dbReference type="InterPro" id="IPR000682">
    <property type="entry name" value="PCMT"/>
</dbReference>
<evidence type="ECO:0000256" key="2">
    <source>
        <dbReference type="ARBA" id="ARBA00005369"/>
    </source>
</evidence>
<feature type="region of interest" description="Disordered" evidence="12">
    <location>
        <begin position="262"/>
        <end position="281"/>
    </location>
</feature>
<name>A0A162LYL1_9PROT</name>
<evidence type="ECO:0000256" key="6">
    <source>
        <dbReference type="ARBA" id="ARBA00022603"/>
    </source>
</evidence>
<sequence length="411" mass="44493">MPQDPRLEALQNGLLHRIESYVPVRGRPAPPRPALIEAFRRYPRHLFLPHYRPADQPEGPARAPGDAGFPEGAYHDRPLCYVDEHGISLPASCSEPGFIFHLAELLDVRPGHRVLEIGCGTGWLLAILAHAAGPDGKVVGVEINPALQALAARNLAAAGATNAIAVAGDGLAAAGPGPFDRIIMTASAWQLPTRIISLLTEDGLAVLPIRNKGLSEEVHVLERRGPALVSRLTRLCRFVPLTGRDGADEDLLMPRLATDPDIARLGETGQPRSLGFGQPTPDRMMPPALAFTAWMSKLEPRFRAWRLGPGDGPPSLFGDPERHGFGLVDKAAGSAALWRAGQVIAYGDESARDLLFSHLARWTGQGEPTGYAFGLGITAARGASPVSHHSYRERRGPLDFWWWLRPPAERL</sequence>
<evidence type="ECO:0000256" key="3">
    <source>
        <dbReference type="ARBA" id="ARBA00011890"/>
    </source>
</evidence>
<dbReference type="EMBL" id="LPZR01000013">
    <property type="protein sequence ID" value="KYO57584.1"/>
    <property type="molecule type" value="Genomic_DNA"/>
</dbReference>
<evidence type="ECO:0000256" key="10">
    <source>
        <dbReference type="ARBA" id="ARBA00031323"/>
    </source>
</evidence>
<evidence type="ECO:0000256" key="5">
    <source>
        <dbReference type="ARBA" id="ARBA00022490"/>
    </source>
</evidence>